<keyword evidence="3" id="KW-1185">Reference proteome</keyword>
<dbReference type="AlphaFoldDB" id="A0AA41Y870"/>
<evidence type="ECO:0000256" key="1">
    <source>
        <dbReference type="SAM" id="Coils"/>
    </source>
</evidence>
<comment type="caution">
    <text evidence="2">The sequence shown here is derived from an EMBL/GenBank/DDBJ whole genome shotgun (WGS) entry which is preliminary data.</text>
</comment>
<evidence type="ECO:0000313" key="2">
    <source>
        <dbReference type="EMBL" id="MCW0483660.1"/>
    </source>
</evidence>
<protein>
    <recommendedName>
        <fullName evidence="4">ATP-binding protein</fullName>
    </recommendedName>
</protein>
<reference evidence="2" key="1">
    <citation type="submission" date="2022-10" db="EMBL/GenBank/DDBJ databases">
        <title>Gaoshiqiia sediminis gen. nov., sp. nov., isolated from coastal sediment.</title>
        <authorList>
            <person name="Yu W.X."/>
            <person name="Mu D.S."/>
            <person name="Du J.Z."/>
            <person name="Liang Y.Q."/>
        </authorList>
    </citation>
    <scope>NUCLEOTIDE SEQUENCE</scope>
    <source>
        <strain evidence="2">A06</strain>
    </source>
</reference>
<dbReference type="RefSeq" id="WP_282592262.1">
    <property type="nucleotide sequence ID" value="NZ_JAPAAF010000020.1"/>
</dbReference>
<evidence type="ECO:0000313" key="3">
    <source>
        <dbReference type="Proteomes" id="UP001163821"/>
    </source>
</evidence>
<evidence type="ECO:0008006" key="4">
    <source>
        <dbReference type="Google" id="ProtNLM"/>
    </source>
</evidence>
<accession>A0AA41Y870</accession>
<dbReference type="Proteomes" id="UP001163821">
    <property type="component" value="Unassembled WGS sequence"/>
</dbReference>
<name>A0AA41Y870_9BACT</name>
<sequence length="959" mass="112217">MGQKIQTNYHFVEKVIAASFETEDKLLALFDQYRKKLPDSEAYAELSRKLAVLFETRLVDVQAVPFSEVMDDFQAVRRSLEGYRELFSENQAPERFHVVAGDAFSLRLKKNGKRFLLKLDWLMTGIANIFRKNKSAKTYWDHQVPEAALAEFVFLDQFLNQLFPQYSRLLHNREDRLRQFYELDRQLEEHLFLMADWPDMDEKLDNLRERMANDKAALTDFFASVGAELEGRFADLRDKAGTLEFPVSRLSKERLARLYQLELTPIETTHQQQHRVCFALVEHWRLKLHNRKLIFGMQASREQNISDMAKQLDQNMQPAFQELRDKLQAFSESLEAEGDDTEKDSFEIKSFVAERVPVLINLLVQSKVGYFFDKPLLSLEHAIQSIPEARQFAAAAFQEKRVKATSFRTVKVRQLMQEAIFQKLKEQFSAEQKEFASRIQQLTKNLDEIQHALEYTVDYFLEQGEAESNLQELAEGVKRAVRKAEENLNRLAELREFADGALGKISSDFTRRTLKYFQPVWLHHSEKVNRRQALIREVKQTVLKYWRLTLLLCVKGIQWARNMYVLSSDKYFNLKNLLGIAPQKEPISTELSNYLSETRQAIGRLPLMYQKLFENTPLTEERFYMPRKAELDQLTAAFESWKRGNFAPACLVGEQGSGATTVFNFFIYSIYQEIAVGHFFIRRNRYTEADFLDFFREVFPSLTFDDFDGLVKGINGLPEQKVIILENIHNLFIRKNGAFGNLRLLFKLMSQTNRKIFWLSSCFLYSWKLLDYTLDISGYFAYVVEFEKSSVDLLREAILKRHLVSGFNLTFLEPENFSPKRGYQKLSTEEKQKYLMDVFFDDLWQHAQGNINLAFIYWLRAIVKVEDDRLFIQQKYLSFQFLNSLKTWELTSLHGILVHGGLTASEHAAVFNLSEEESAHQLMILDDDGLLDLQDGKYVINPLLYRTLVSRLKSLNFIY</sequence>
<gene>
    <name evidence="2" type="ORF">N2K84_13030</name>
</gene>
<organism evidence="2 3">
    <name type="scientific">Gaoshiqia sediminis</name>
    <dbReference type="NCBI Taxonomy" id="2986998"/>
    <lineage>
        <taxon>Bacteria</taxon>
        <taxon>Pseudomonadati</taxon>
        <taxon>Bacteroidota</taxon>
        <taxon>Bacteroidia</taxon>
        <taxon>Marinilabiliales</taxon>
        <taxon>Prolixibacteraceae</taxon>
        <taxon>Gaoshiqia</taxon>
    </lineage>
</organism>
<dbReference type="InterPro" id="IPR027417">
    <property type="entry name" value="P-loop_NTPase"/>
</dbReference>
<proteinExistence type="predicted"/>
<dbReference type="SUPFAM" id="SSF52540">
    <property type="entry name" value="P-loop containing nucleoside triphosphate hydrolases"/>
    <property type="match status" value="1"/>
</dbReference>
<keyword evidence="1" id="KW-0175">Coiled coil</keyword>
<feature type="coiled-coil region" evidence="1">
    <location>
        <begin position="425"/>
        <end position="501"/>
    </location>
</feature>
<dbReference type="EMBL" id="JAPAAF010000020">
    <property type="protein sequence ID" value="MCW0483660.1"/>
    <property type="molecule type" value="Genomic_DNA"/>
</dbReference>